<protein>
    <submittedName>
        <fullName evidence="1">Uncharacterized protein</fullName>
    </submittedName>
</protein>
<organism evidence="1 2">
    <name type="scientific">Amblyomma americanum</name>
    <name type="common">Lone star tick</name>
    <dbReference type="NCBI Taxonomy" id="6943"/>
    <lineage>
        <taxon>Eukaryota</taxon>
        <taxon>Metazoa</taxon>
        <taxon>Ecdysozoa</taxon>
        <taxon>Arthropoda</taxon>
        <taxon>Chelicerata</taxon>
        <taxon>Arachnida</taxon>
        <taxon>Acari</taxon>
        <taxon>Parasitiformes</taxon>
        <taxon>Ixodida</taxon>
        <taxon>Ixodoidea</taxon>
        <taxon>Ixodidae</taxon>
        <taxon>Amblyomminae</taxon>
        <taxon>Amblyomma</taxon>
    </lineage>
</organism>
<reference evidence="1 2" key="1">
    <citation type="journal article" date="2023" name="Arcadia Sci">
        <title>De novo assembly of a long-read Amblyomma americanum tick genome.</title>
        <authorList>
            <person name="Chou S."/>
            <person name="Poskanzer K.E."/>
            <person name="Rollins M."/>
            <person name="Thuy-Boun P.S."/>
        </authorList>
    </citation>
    <scope>NUCLEOTIDE SEQUENCE [LARGE SCALE GENOMIC DNA]</scope>
    <source>
        <strain evidence="1">F_SG_1</strain>
        <tissue evidence="1">Salivary glands</tissue>
    </source>
</reference>
<keyword evidence="2" id="KW-1185">Reference proteome</keyword>
<accession>A0AAQ4D7J0</accession>
<proteinExistence type="predicted"/>
<evidence type="ECO:0000313" key="2">
    <source>
        <dbReference type="Proteomes" id="UP001321473"/>
    </source>
</evidence>
<evidence type="ECO:0000313" key="1">
    <source>
        <dbReference type="EMBL" id="KAK8758430.1"/>
    </source>
</evidence>
<dbReference type="EMBL" id="JARKHS020034144">
    <property type="protein sequence ID" value="KAK8758430.1"/>
    <property type="molecule type" value="Genomic_DNA"/>
</dbReference>
<dbReference type="AlphaFoldDB" id="A0AAQ4D7J0"/>
<sequence>MGDIASSSFHRHLDNYTALLPNLAAVSNQNKKVGSDLDRCSGEGAQQLVCAVRSRQTTNLFPVQVAVLSSPRGAAATSYRYDVKPLMCERELLPLHPLSFGWALQVSKHMVASVTVSPLCATCFVPPASCKQHRKTCKSGSERWRVVG</sequence>
<name>A0AAQ4D7J0_AMBAM</name>
<comment type="caution">
    <text evidence="1">The sequence shown here is derived from an EMBL/GenBank/DDBJ whole genome shotgun (WGS) entry which is preliminary data.</text>
</comment>
<gene>
    <name evidence="1" type="ORF">V5799_003941</name>
</gene>
<dbReference type="Proteomes" id="UP001321473">
    <property type="component" value="Unassembled WGS sequence"/>
</dbReference>